<proteinExistence type="inferred from homology"/>
<dbReference type="InterPro" id="IPR010569">
    <property type="entry name" value="Myotubularin-like_Pase_dom"/>
</dbReference>
<dbReference type="InterPro" id="IPR051696">
    <property type="entry name" value="DENN_Domain_GEFs"/>
</dbReference>
<dbReference type="CDD" id="cd01235">
    <property type="entry name" value="PH_Sbf1_hMTMR5"/>
    <property type="match status" value="1"/>
</dbReference>
<dbReference type="Pfam" id="PF00169">
    <property type="entry name" value="PH"/>
    <property type="match status" value="1"/>
</dbReference>
<dbReference type="InterPro" id="IPR001849">
    <property type="entry name" value="PH_domain"/>
</dbReference>
<dbReference type="GO" id="GO:0032483">
    <property type="term" value="P:regulation of Rab protein signal transduction"/>
    <property type="evidence" value="ECO:0007669"/>
    <property type="project" value="TreeGrafter"/>
</dbReference>
<dbReference type="GO" id="GO:0005085">
    <property type="term" value="F:guanyl-nucleotide exchange factor activity"/>
    <property type="evidence" value="ECO:0007669"/>
    <property type="project" value="UniProtKB-KW"/>
</dbReference>
<dbReference type="PANTHER" id="PTHR12296">
    <property type="entry name" value="DENN DOMAIN-CONTAINING PROTEIN 4"/>
    <property type="match status" value="1"/>
</dbReference>
<comment type="similarity">
    <text evidence="2">Belongs to the protein-tyrosine phosphatase family. Non-receptor class myotubularin subfamily.</text>
</comment>
<dbReference type="InterPro" id="IPR029021">
    <property type="entry name" value="Prot-tyrosine_phosphatase-like"/>
</dbReference>
<dbReference type="InterPro" id="IPR043153">
    <property type="entry name" value="DENN_C"/>
</dbReference>
<dbReference type="Proteomes" id="UP000261640">
    <property type="component" value="Unplaced"/>
</dbReference>
<dbReference type="Gene3D" id="3.30.450.200">
    <property type="match status" value="1"/>
</dbReference>
<dbReference type="Pfam" id="PF03456">
    <property type="entry name" value="uDENN"/>
    <property type="match status" value="1"/>
</dbReference>
<dbReference type="InterPro" id="IPR001194">
    <property type="entry name" value="cDENN_dom"/>
</dbReference>
<dbReference type="SMART" id="SM00799">
    <property type="entry name" value="DENN"/>
    <property type="match status" value="1"/>
</dbReference>
<evidence type="ECO:0000256" key="1">
    <source>
        <dbReference type="ARBA" id="ARBA00004496"/>
    </source>
</evidence>
<dbReference type="Ensembl" id="ENSMAMT00000035762.2">
    <property type="protein sequence ID" value="ENSMAMP00000034866.1"/>
    <property type="gene ID" value="ENSMAMG00000023415.2"/>
</dbReference>
<dbReference type="PROSITE" id="PS50211">
    <property type="entry name" value="DENN"/>
    <property type="match status" value="1"/>
</dbReference>
<dbReference type="PANTHER" id="PTHR12296:SF16">
    <property type="entry name" value="C-MYC PROMOTER-BINDING PROTEIN"/>
    <property type="match status" value="1"/>
</dbReference>
<evidence type="ECO:0000313" key="8">
    <source>
        <dbReference type="Ensembl" id="ENSMAMP00000034866.1"/>
    </source>
</evidence>
<dbReference type="CDD" id="cd13340">
    <property type="entry name" value="PH-GRAM_MTMR5"/>
    <property type="match status" value="1"/>
</dbReference>
<evidence type="ECO:0000256" key="2">
    <source>
        <dbReference type="ARBA" id="ARBA00007471"/>
    </source>
</evidence>
<reference evidence="8" key="2">
    <citation type="submission" date="2025-09" db="UniProtKB">
        <authorList>
            <consortium name="Ensembl"/>
        </authorList>
    </citation>
    <scope>IDENTIFICATION</scope>
</reference>
<dbReference type="Pfam" id="PF02141">
    <property type="entry name" value="DENN"/>
    <property type="match status" value="1"/>
</dbReference>
<organism evidence="8 9">
    <name type="scientific">Mastacembelus armatus</name>
    <name type="common">zig-zag eel</name>
    <dbReference type="NCBI Taxonomy" id="205130"/>
    <lineage>
        <taxon>Eukaryota</taxon>
        <taxon>Metazoa</taxon>
        <taxon>Chordata</taxon>
        <taxon>Craniata</taxon>
        <taxon>Vertebrata</taxon>
        <taxon>Euteleostomi</taxon>
        <taxon>Actinopterygii</taxon>
        <taxon>Neopterygii</taxon>
        <taxon>Teleostei</taxon>
        <taxon>Neoteleostei</taxon>
        <taxon>Acanthomorphata</taxon>
        <taxon>Anabantaria</taxon>
        <taxon>Synbranchiformes</taxon>
        <taxon>Mastacembelidae</taxon>
        <taxon>Mastacembelus</taxon>
    </lineage>
</organism>
<dbReference type="Pfam" id="PF06602">
    <property type="entry name" value="Myotub-related"/>
    <property type="match status" value="1"/>
</dbReference>
<accession>A0A3Q3NFL5</accession>
<dbReference type="SMART" id="SM00568">
    <property type="entry name" value="GRAM"/>
    <property type="match status" value="1"/>
</dbReference>
<evidence type="ECO:0000259" key="5">
    <source>
        <dbReference type="PROSITE" id="PS50003"/>
    </source>
</evidence>
<keyword evidence="9" id="KW-1185">Reference proteome</keyword>
<evidence type="ECO:0000259" key="6">
    <source>
        <dbReference type="PROSITE" id="PS50211"/>
    </source>
</evidence>
<evidence type="ECO:0000256" key="4">
    <source>
        <dbReference type="ARBA" id="ARBA00022658"/>
    </source>
</evidence>
<feature type="domain" description="UDENN" evidence="6">
    <location>
        <begin position="6"/>
        <end position="428"/>
    </location>
</feature>
<dbReference type="InterPro" id="IPR005113">
    <property type="entry name" value="uDENN_dom"/>
</dbReference>
<comment type="subcellular location">
    <subcellularLocation>
        <location evidence="1">Cytoplasm</location>
    </subcellularLocation>
</comment>
<evidence type="ECO:0000313" key="9">
    <source>
        <dbReference type="Proteomes" id="UP000261640"/>
    </source>
</evidence>
<dbReference type="STRING" id="205130.ENSMAMP00000034866"/>
<dbReference type="FunFam" id="3.40.50.11500:FF:000006">
    <property type="entry name" value="SET binding factor 2"/>
    <property type="match status" value="1"/>
</dbReference>
<dbReference type="SMART" id="SM00801">
    <property type="entry name" value="dDENN"/>
    <property type="match status" value="1"/>
</dbReference>
<dbReference type="Pfam" id="PF02893">
    <property type="entry name" value="GRAM"/>
    <property type="match status" value="1"/>
</dbReference>
<dbReference type="SUPFAM" id="SSF50729">
    <property type="entry name" value="PH domain-like"/>
    <property type="match status" value="2"/>
</dbReference>
<dbReference type="SMART" id="SM00800">
    <property type="entry name" value="uDENN"/>
    <property type="match status" value="1"/>
</dbReference>
<evidence type="ECO:0000259" key="7">
    <source>
        <dbReference type="PROSITE" id="PS51339"/>
    </source>
</evidence>
<dbReference type="InterPro" id="IPR005112">
    <property type="entry name" value="dDENN_dom"/>
</dbReference>
<dbReference type="Pfam" id="PF12335">
    <property type="entry name" value="SBF2"/>
    <property type="match status" value="1"/>
</dbReference>
<dbReference type="SMART" id="SM00233">
    <property type="entry name" value="PH"/>
    <property type="match status" value="1"/>
</dbReference>
<dbReference type="FunFam" id="3.30.450.200:FF:000004">
    <property type="entry name" value="SET binding factor 2"/>
    <property type="match status" value="1"/>
</dbReference>
<dbReference type="FunFam" id="2.30.29.30:FF:000093">
    <property type="entry name" value="SET binding factor 2"/>
    <property type="match status" value="1"/>
</dbReference>
<dbReference type="GO" id="GO:0031410">
    <property type="term" value="C:cytoplasmic vesicle"/>
    <property type="evidence" value="ECO:0007669"/>
    <property type="project" value="TreeGrafter"/>
</dbReference>
<keyword evidence="3" id="KW-0963">Cytoplasm</keyword>
<dbReference type="SUPFAM" id="SSF52799">
    <property type="entry name" value="(Phosphotyrosine protein) phosphatases II"/>
    <property type="match status" value="1"/>
</dbReference>
<feature type="domain" description="PH" evidence="5">
    <location>
        <begin position="1736"/>
        <end position="1840"/>
    </location>
</feature>
<dbReference type="InterPro" id="IPR004182">
    <property type="entry name" value="GRAM"/>
</dbReference>
<keyword evidence="4" id="KW-0344">Guanine-nucleotide releasing factor</keyword>
<protein>
    <submittedName>
        <fullName evidence="8">SET binding factor 1</fullName>
    </submittedName>
</protein>
<reference evidence="8" key="1">
    <citation type="submission" date="2025-08" db="UniProtKB">
        <authorList>
            <consortium name="Ensembl"/>
        </authorList>
    </citation>
    <scope>IDENTIFICATION</scope>
</reference>
<evidence type="ECO:0000256" key="3">
    <source>
        <dbReference type="ARBA" id="ARBA00022490"/>
    </source>
</evidence>
<name>A0A3Q3NFL5_9TELE</name>
<dbReference type="GeneTree" id="ENSGT00940000155263"/>
<dbReference type="Gene3D" id="3.40.50.11500">
    <property type="match status" value="1"/>
</dbReference>
<sequence>MARLADYFVVVGYDLDKRVEGEGQGRILQRFPEKDWEDSPFPQGIELFCQPSGWQLVPERQPASFFVAVLTDINSERHYCACFTFWECLDNPQLQKAEASEVDEVDEELTIQPPQVFAPKSLVLVSQVDYTEVFRNCLGLIYTVHVDGRSVPLETVIGNLLTCVIPIAGGSQRTITLGAGDRQVIQTPINDSLPVSGSSVAQLFRQLGIVNVLYLFCAALTEHKILFLSSSYQRLTDACRGLLAIMFPLKYSFTYVPILPGKLLEVLSTPTPFIIGVNSFFRSETQELLDVIIADLDGGTVTIPECVHISLLPEPLLQLTQTLLSMALDPELEVADHAFPPLSTQPSALKIQDKEIRAVFLWLFARLFQGYRWCLHIIRIHPEPVICFYKAAFLGQRALSEDDFLMKVLDGMAFASFVSERGPPYRATDLFDDLVANEFERIQQEEACPHKVMNHVKELAEQLFKNENPYPAVTMHKVQRPSESSQSTMQNQMPFPVLDEVAVQLFIDHAAAKLKTAPPVVKAELKSMVPSGPPLGELAEGDIVDRNGSMIANSARRLEVVRNCITYIFENKMLEAKKLMPAVLRALKGRAARVCLTQELNQHVLQNRAVLDDQQFDYIVRMMNCTLQDCSHMDEYGIAAALLPLVTAFCRKLGAGVTQFAYSCVQEHMVWTNMQFWEAMFYSDVQNHIRALYLETEDEEQEISALELASEQSRLWPTLSKEMQAERVQKEESTVFSQAIHYANRMSYLLLPLDTSKNRLLRSSGLGDVESVSNSYVTNSIAGSMAESYDTESGFEDAESSDVANSVVRFINRFVDKVCNESGVTNEHLKALHTMIPDIVQMHIETLDAVHRESKRLPPIQKPKLLRPTLLAGEELVMDGMRVHLIPDGREEATGLMGGPPLLPAEGAIFLTTYRIIFKGTPTDPLVGEQVVTRSFPIASLTKEKRLSVTLPMDQFVQEGLQLRSCTFQLMKIAFDEEVASDLAEVFRKHVHKLRYPQHVQGTFAFTVGQSGKMVVEHKTKDKNQSLKTLSKNLVKSAKRTIGRQYVTRKKYSPPTWENRSSFQSELDEDEISVSEEVDQSSLTLSSTIRSSDRQTMGNVVERACCRDYQRLGLGTLSNSLTRSKNEPFRISTLNRMYTICRSYPGLLIVPQSIPDATIQRICRGYRQNRFPVVCWRNSRTKAVLLRSAGLHAKGVVGFFKSPNAPAAVPSQADSSSLEQEKYLQAIISSMPSYCESSGRNTLSGFTSTHMNTSGKWGSIRGTGRLSAYNPDVGTRLAGKESPQPNGGPSEALFLRQQKAYLYIIGDKGQLKGGKQDSFQQWEVVPIEVCDVRQVKNSFKKLMKACVPSSLTSDPNMSFLRCLEESEWMALLHRVLQVSVLVVELLDTGSSVMVSLEDGWDVTTQVVSLVQLLSDPYYRTFDGFRLLVEKEWLSFGHRFSHRGAQTLGSQSSGFTPVFLQFLDCVHQIHLQFPMEFEFSQYYLKFLAYHYVSNRFRTFLLDSDYERIELGVLYEEKGERKSPQVCKSVWDYIDRLNKKTPVFYNYMFSPEDEEVLRPYTFISNLKVWDFYTEETLSEGPSFDWELRGRQEHVTEETPEKPDTSGPKSQRRIVWPCYDNLNKVVPNAITKLLQDLQSLEAELGQTSEKWKDTWDKIKTTQKTETKLESKPSFSSSLLMSSNLSHQRRSQGVYLQESGVGSSINLALDCEASATSTPVAGRPSTSTLYSQFQSTESENRSFEGILYKKGALLKPWKPRWFVLDKTKHQLRYYESRQDKECKGVIELADVESVTPGTPAMGAPKNVEEKAFFDLKTTKRVYNFCAQDCMNAQLWMDSIQSCLSDA</sequence>
<feature type="domain" description="Myotubularin phosphatase" evidence="7">
    <location>
        <begin position="1099"/>
        <end position="1571"/>
    </location>
</feature>
<dbReference type="InterPro" id="IPR011993">
    <property type="entry name" value="PH-like_dom_sf"/>
</dbReference>
<dbReference type="PROSITE" id="PS51339">
    <property type="entry name" value="PPASE_MYOTUBULARIN"/>
    <property type="match status" value="1"/>
</dbReference>
<dbReference type="InterPro" id="IPR037516">
    <property type="entry name" value="Tripartite_DENN"/>
</dbReference>
<dbReference type="Gene3D" id="2.30.29.30">
    <property type="entry name" value="Pleckstrin-homology domain (PH domain)/Phosphotyrosine-binding domain (PTB)"/>
    <property type="match status" value="1"/>
</dbReference>
<dbReference type="PROSITE" id="PS50003">
    <property type="entry name" value="PH_DOMAIN"/>
    <property type="match status" value="1"/>
</dbReference>
<dbReference type="InterPro" id="IPR022096">
    <property type="entry name" value="SBF1/SBF2"/>
</dbReference>